<protein>
    <submittedName>
        <fullName evidence="1">Uncharacterized protein</fullName>
    </submittedName>
</protein>
<dbReference type="EMBL" id="UINC01007109">
    <property type="protein sequence ID" value="SVA31471.1"/>
    <property type="molecule type" value="Genomic_DNA"/>
</dbReference>
<evidence type="ECO:0000313" key="1">
    <source>
        <dbReference type="EMBL" id="SVA31471.1"/>
    </source>
</evidence>
<organism evidence="1">
    <name type="scientific">marine metagenome</name>
    <dbReference type="NCBI Taxonomy" id="408172"/>
    <lineage>
        <taxon>unclassified sequences</taxon>
        <taxon>metagenomes</taxon>
        <taxon>ecological metagenomes</taxon>
    </lineage>
</organism>
<proteinExistence type="predicted"/>
<name>A0A381UUQ6_9ZZZZ</name>
<gene>
    <name evidence="1" type="ORF">METZ01_LOCUS84325</name>
</gene>
<sequence>MKAIAAEFMVGLGLLVASAVLITEAKAAGPQASDAVPLAKRESVQLEFETEHGLAYQVFSKTNDADWQPIGLVVEGDGKLATVSYPGDSDGVEFRVETYERAEAPVPPNGIDYKLTGIYRLRGEYKVCVAKVDRTTEPVRTAHFTLTQGDTGGSLRLLAVDAAAGRAQIEAGGVPMTLSFHGNTFQTATAKSQSQPQSTSGRPTIITAPPKGGVFMAGREPYYKEAQKKKQYTNRYSLLENSTVKAINRSIRNRPQSIFTPSYRQPYYYYQPSSRYTKLRIRRR</sequence>
<dbReference type="AlphaFoldDB" id="A0A381UUQ6"/>
<reference evidence="1" key="1">
    <citation type="submission" date="2018-05" db="EMBL/GenBank/DDBJ databases">
        <authorList>
            <person name="Lanie J.A."/>
            <person name="Ng W.-L."/>
            <person name="Kazmierczak K.M."/>
            <person name="Andrzejewski T.M."/>
            <person name="Davidsen T.M."/>
            <person name="Wayne K.J."/>
            <person name="Tettelin H."/>
            <person name="Glass J.I."/>
            <person name="Rusch D."/>
            <person name="Podicherti R."/>
            <person name="Tsui H.-C.T."/>
            <person name="Winkler M.E."/>
        </authorList>
    </citation>
    <scope>NUCLEOTIDE SEQUENCE</scope>
</reference>
<accession>A0A381UUQ6</accession>